<dbReference type="Proteomes" id="UP000440578">
    <property type="component" value="Unassembled WGS sequence"/>
</dbReference>
<keyword evidence="3 9" id="KW-0812">Transmembrane</keyword>
<comment type="caution">
    <text evidence="11">The sequence shown here is derived from an EMBL/GenBank/DDBJ whole genome shotgun (WGS) entry which is preliminary data.</text>
</comment>
<dbReference type="PANTHER" id="PTHR24238:SF75">
    <property type="entry name" value="CHOLECYSTOKININ-LIKE RECEPTOR AT 17D1-RELATED"/>
    <property type="match status" value="1"/>
</dbReference>
<dbReference type="InterPro" id="IPR000276">
    <property type="entry name" value="GPCR_Rhodpsn"/>
</dbReference>
<dbReference type="PRINTS" id="PR00237">
    <property type="entry name" value="GPCRRHODOPSN"/>
</dbReference>
<evidence type="ECO:0000313" key="11">
    <source>
        <dbReference type="EMBL" id="KAF0298881.1"/>
    </source>
</evidence>
<dbReference type="GO" id="GO:0008188">
    <property type="term" value="F:neuropeptide receptor activity"/>
    <property type="evidence" value="ECO:0007669"/>
    <property type="project" value="TreeGrafter"/>
</dbReference>
<feature type="transmembrane region" description="Helical" evidence="9">
    <location>
        <begin position="184"/>
        <end position="205"/>
    </location>
</feature>
<dbReference type="Gene3D" id="1.20.1070.10">
    <property type="entry name" value="Rhodopsin 7-helix transmembrane proteins"/>
    <property type="match status" value="2"/>
</dbReference>
<keyword evidence="6 9" id="KW-0472">Membrane</keyword>
<evidence type="ECO:0000256" key="2">
    <source>
        <dbReference type="ARBA" id="ARBA00010663"/>
    </source>
</evidence>
<dbReference type="GO" id="GO:0005886">
    <property type="term" value="C:plasma membrane"/>
    <property type="evidence" value="ECO:0007669"/>
    <property type="project" value="TreeGrafter"/>
</dbReference>
<name>A0A6A4WAI7_AMPAM</name>
<protein>
    <submittedName>
        <fullName evidence="11">Cholecystokinin receptor type A</fullName>
    </submittedName>
</protein>
<evidence type="ECO:0000256" key="7">
    <source>
        <dbReference type="ARBA" id="ARBA00023170"/>
    </source>
</evidence>
<feature type="transmembrane region" description="Helical" evidence="9">
    <location>
        <begin position="82"/>
        <end position="106"/>
    </location>
</feature>
<feature type="transmembrane region" description="Helical" evidence="9">
    <location>
        <begin position="46"/>
        <end position="70"/>
    </location>
</feature>
<dbReference type="OrthoDB" id="10037617at2759"/>
<keyword evidence="5" id="KW-0297">G-protein coupled receptor</keyword>
<dbReference type="Pfam" id="PF00001">
    <property type="entry name" value="7tm_1"/>
    <property type="match status" value="2"/>
</dbReference>
<evidence type="ECO:0000313" key="12">
    <source>
        <dbReference type="Proteomes" id="UP000440578"/>
    </source>
</evidence>
<evidence type="ECO:0000256" key="8">
    <source>
        <dbReference type="ARBA" id="ARBA00023224"/>
    </source>
</evidence>
<dbReference type="PANTHER" id="PTHR24238">
    <property type="entry name" value="G-PROTEIN COUPLED RECEPTOR"/>
    <property type="match status" value="1"/>
</dbReference>
<evidence type="ECO:0000256" key="1">
    <source>
        <dbReference type="ARBA" id="ARBA00004141"/>
    </source>
</evidence>
<keyword evidence="8" id="KW-0807">Transducer</keyword>
<comment type="similarity">
    <text evidence="2">Belongs to the G-protein coupled receptor 1 family.</text>
</comment>
<proteinExistence type="inferred from homology"/>
<keyword evidence="7 11" id="KW-0675">Receptor</keyword>
<dbReference type="InterPro" id="IPR017452">
    <property type="entry name" value="GPCR_Rhodpsn_7TM"/>
</dbReference>
<sequence length="285" mass="31817">MVNTSSSMSNVSALLEAASSSAAPTASQLPPYQYPEFGDIWPEWWLQISVYSLILFLSVLGNVLVFVTLIQNTKMRTVTNVYLLNLSIADLLCGVFCMPFTLVGSILKNFIFGNVMCKIIPFLQGRFKCREQWPSPWLEKCYMIFIDLTYLVIPIVAMFVTFVSITRTPAPPTAERSLASKRRVIKMLFVVVLEFFVCWTPVYVINTVSLYDFRYCSACCNPITYCFMNSGFRQSFLAAFGCRKTPSRHDPNRATTHVALRIHIVSGNAAGLGPAGGAHLVGARI</sequence>
<organism evidence="11 12">
    <name type="scientific">Amphibalanus amphitrite</name>
    <name type="common">Striped barnacle</name>
    <name type="synonym">Balanus amphitrite</name>
    <dbReference type="NCBI Taxonomy" id="1232801"/>
    <lineage>
        <taxon>Eukaryota</taxon>
        <taxon>Metazoa</taxon>
        <taxon>Ecdysozoa</taxon>
        <taxon>Arthropoda</taxon>
        <taxon>Crustacea</taxon>
        <taxon>Multicrustacea</taxon>
        <taxon>Cirripedia</taxon>
        <taxon>Thoracica</taxon>
        <taxon>Thoracicalcarea</taxon>
        <taxon>Balanomorpha</taxon>
        <taxon>Balanoidea</taxon>
        <taxon>Balanidae</taxon>
        <taxon>Amphibalaninae</taxon>
        <taxon>Amphibalanus</taxon>
    </lineage>
</organism>
<comment type="subcellular location">
    <subcellularLocation>
        <location evidence="1">Membrane</location>
        <topology evidence="1">Multi-pass membrane protein</topology>
    </subcellularLocation>
</comment>
<evidence type="ECO:0000256" key="4">
    <source>
        <dbReference type="ARBA" id="ARBA00022989"/>
    </source>
</evidence>
<evidence type="ECO:0000256" key="5">
    <source>
        <dbReference type="ARBA" id="ARBA00023040"/>
    </source>
</evidence>
<dbReference type="PROSITE" id="PS50262">
    <property type="entry name" value="G_PROTEIN_RECEP_F1_2"/>
    <property type="match status" value="2"/>
</dbReference>
<evidence type="ECO:0000256" key="9">
    <source>
        <dbReference type="SAM" id="Phobius"/>
    </source>
</evidence>
<keyword evidence="12" id="KW-1185">Reference proteome</keyword>
<evidence type="ECO:0000256" key="6">
    <source>
        <dbReference type="ARBA" id="ARBA00023136"/>
    </source>
</evidence>
<dbReference type="EMBL" id="VIIS01001405">
    <property type="protein sequence ID" value="KAF0298881.1"/>
    <property type="molecule type" value="Genomic_DNA"/>
</dbReference>
<feature type="domain" description="G-protein coupled receptors family 1 profile" evidence="10">
    <location>
        <begin position="129"/>
        <end position="211"/>
    </location>
</feature>
<feature type="transmembrane region" description="Helical" evidence="9">
    <location>
        <begin position="142"/>
        <end position="163"/>
    </location>
</feature>
<dbReference type="AlphaFoldDB" id="A0A6A4WAI7"/>
<reference evidence="11 12" key="1">
    <citation type="submission" date="2019-07" db="EMBL/GenBank/DDBJ databases">
        <title>Draft genome assembly of a fouling barnacle, Amphibalanus amphitrite (Darwin, 1854): The first reference genome for Thecostraca.</title>
        <authorList>
            <person name="Kim W."/>
        </authorList>
    </citation>
    <scope>NUCLEOTIDE SEQUENCE [LARGE SCALE GENOMIC DNA]</scope>
    <source>
        <strain evidence="11">SNU_AA5</strain>
        <tissue evidence="11">Soma without cirri and trophi</tissue>
    </source>
</reference>
<feature type="domain" description="G-protein coupled receptors family 1 profile" evidence="10">
    <location>
        <begin position="61"/>
        <end position="123"/>
    </location>
</feature>
<accession>A0A6A4WAI7</accession>
<evidence type="ECO:0000259" key="10">
    <source>
        <dbReference type="PROSITE" id="PS50262"/>
    </source>
</evidence>
<keyword evidence="4 9" id="KW-1133">Transmembrane helix</keyword>
<dbReference type="SUPFAM" id="SSF81321">
    <property type="entry name" value="Family A G protein-coupled receptor-like"/>
    <property type="match status" value="1"/>
</dbReference>
<gene>
    <name evidence="11" type="primary">CCKAR_2</name>
    <name evidence="11" type="ORF">FJT64_003791</name>
</gene>
<evidence type="ECO:0000256" key="3">
    <source>
        <dbReference type="ARBA" id="ARBA00022692"/>
    </source>
</evidence>